<sequence>MGRQKTDVSELAERMRIDSGDPERSPRKAASHRVPGPSGSMKSRAAVVAVAAGASFAAYNGANVGGASQSEADVLFLASGETRAGGTAEAEAAPVADEVQWDPAQDDSVITSLYEGQTKNVEREVLEELDRRPKIVAPAVGTFTSGYGQRWGEMHGGIDIANETNTPIVAATNGVVIDAGPAQGFGQWVRIMGDDGVMTVYGHLESIDTEKGQRVSAGDHIAGMGNRGFSTGTHLHFEVWENEGKQRVDPLPWLIQNGVDLSSVGSIGEAAENIALPGSTDPASIAASVAGSLVPDPANETGAPGLEESLRSTVVGDAGENTQELIALASGQTRASGRDATIGPVGVIAGKPRATAPKKGASATSTPSLSAIGSK</sequence>
<feature type="region of interest" description="Disordered" evidence="1">
    <location>
        <begin position="1"/>
        <end position="41"/>
    </location>
</feature>
<dbReference type="AlphaFoldDB" id="A0A173LNH8"/>
<dbReference type="Proteomes" id="UP000186104">
    <property type="component" value="Chromosome"/>
</dbReference>
<name>A0A173LNH8_9ACTN</name>
<dbReference type="InterPro" id="IPR016047">
    <property type="entry name" value="M23ase_b-sheet_dom"/>
</dbReference>
<dbReference type="KEGG" id="dtm:BJL86_2307"/>
<gene>
    <name evidence="3" type="ORF">BJL86_2307</name>
</gene>
<dbReference type="CDD" id="cd12797">
    <property type="entry name" value="M23_peptidase"/>
    <property type="match status" value="1"/>
</dbReference>
<dbReference type="SUPFAM" id="SSF51261">
    <property type="entry name" value="Duplicated hybrid motif"/>
    <property type="match status" value="1"/>
</dbReference>
<organism evidence="3 4">
    <name type="scientific">Dietzia timorensis</name>
    <dbReference type="NCBI Taxonomy" id="499555"/>
    <lineage>
        <taxon>Bacteria</taxon>
        <taxon>Bacillati</taxon>
        <taxon>Actinomycetota</taxon>
        <taxon>Actinomycetes</taxon>
        <taxon>Mycobacteriales</taxon>
        <taxon>Dietziaceae</taxon>
        <taxon>Dietzia</taxon>
    </lineage>
</organism>
<evidence type="ECO:0000313" key="4">
    <source>
        <dbReference type="Proteomes" id="UP000186104"/>
    </source>
</evidence>
<dbReference type="PANTHER" id="PTHR21666:SF270">
    <property type="entry name" value="MUREIN HYDROLASE ACTIVATOR ENVC"/>
    <property type="match status" value="1"/>
</dbReference>
<keyword evidence="3" id="KW-0482">Metalloprotease</keyword>
<keyword evidence="3" id="KW-0378">Hydrolase</keyword>
<reference evidence="3 4" key="1">
    <citation type="submission" date="2016-06" db="EMBL/GenBank/DDBJ databases">
        <title>Complete genome sequence of a saline-alkali tolerant type strain Dietzia timorensis ID05-A0528T.</title>
        <authorList>
            <person name="Wu X."/>
        </authorList>
    </citation>
    <scope>NUCLEOTIDE SEQUENCE [LARGE SCALE GENOMIC DNA]</scope>
    <source>
        <strain evidence="3 4">ID05-A0528</strain>
    </source>
</reference>
<feature type="domain" description="M23ase beta-sheet core" evidence="2">
    <location>
        <begin position="154"/>
        <end position="250"/>
    </location>
</feature>
<dbReference type="Pfam" id="PF01551">
    <property type="entry name" value="Peptidase_M23"/>
    <property type="match status" value="1"/>
</dbReference>
<dbReference type="EMBL" id="CP015961">
    <property type="protein sequence ID" value="ANI93071.1"/>
    <property type="molecule type" value="Genomic_DNA"/>
</dbReference>
<accession>A0A173LNH8</accession>
<keyword evidence="4" id="KW-1185">Reference proteome</keyword>
<dbReference type="STRING" id="499555.BJL86_2307"/>
<evidence type="ECO:0000313" key="3">
    <source>
        <dbReference type="EMBL" id="ANI93071.1"/>
    </source>
</evidence>
<feature type="compositionally biased region" description="Polar residues" evidence="1">
    <location>
        <begin position="362"/>
        <end position="375"/>
    </location>
</feature>
<dbReference type="RefSeq" id="WP_231887137.1">
    <property type="nucleotide sequence ID" value="NZ_CP015961.1"/>
</dbReference>
<dbReference type="Gene3D" id="2.70.70.10">
    <property type="entry name" value="Glucose Permease (Domain IIA)"/>
    <property type="match status" value="1"/>
</dbReference>
<dbReference type="InterPro" id="IPR011055">
    <property type="entry name" value="Dup_hybrid_motif"/>
</dbReference>
<dbReference type="GO" id="GO:0004222">
    <property type="term" value="F:metalloendopeptidase activity"/>
    <property type="evidence" value="ECO:0007669"/>
    <property type="project" value="TreeGrafter"/>
</dbReference>
<evidence type="ECO:0000259" key="2">
    <source>
        <dbReference type="Pfam" id="PF01551"/>
    </source>
</evidence>
<keyword evidence="3" id="KW-0645">Protease</keyword>
<evidence type="ECO:0000256" key="1">
    <source>
        <dbReference type="SAM" id="MobiDB-lite"/>
    </source>
</evidence>
<protein>
    <submittedName>
        <fullName evidence="3">Putative metalloprotease YebA</fullName>
    </submittedName>
</protein>
<dbReference type="GO" id="GO:0006508">
    <property type="term" value="P:proteolysis"/>
    <property type="evidence" value="ECO:0007669"/>
    <property type="project" value="UniProtKB-KW"/>
</dbReference>
<dbReference type="InterPro" id="IPR050570">
    <property type="entry name" value="Cell_wall_metabolism_enzyme"/>
</dbReference>
<dbReference type="PANTHER" id="PTHR21666">
    <property type="entry name" value="PEPTIDASE-RELATED"/>
    <property type="match status" value="1"/>
</dbReference>
<feature type="region of interest" description="Disordered" evidence="1">
    <location>
        <begin position="336"/>
        <end position="375"/>
    </location>
</feature>
<proteinExistence type="predicted"/>
<feature type="compositionally biased region" description="Basic and acidic residues" evidence="1">
    <location>
        <begin position="1"/>
        <end position="26"/>
    </location>
</feature>